<dbReference type="VEuPathDB" id="ToxoDB:CSUI_005679"/>
<feature type="compositionally biased region" description="Polar residues" evidence="1">
    <location>
        <begin position="1651"/>
        <end position="1663"/>
    </location>
</feature>
<name>A0A2C6KSX4_9APIC</name>
<feature type="region of interest" description="Disordered" evidence="1">
    <location>
        <begin position="832"/>
        <end position="862"/>
    </location>
</feature>
<feature type="region of interest" description="Disordered" evidence="1">
    <location>
        <begin position="634"/>
        <end position="665"/>
    </location>
</feature>
<feature type="compositionally biased region" description="Polar residues" evidence="1">
    <location>
        <begin position="650"/>
        <end position="665"/>
    </location>
</feature>
<feature type="region of interest" description="Disordered" evidence="1">
    <location>
        <begin position="1384"/>
        <end position="1420"/>
    </location>
</feature>
<feature type="compositionally biased region" description="Basic and acidic residues" evidence="1">
    <location>
        <begin position="832"/>
        <end position="852"/>
    </location>
</feature>
<comment type="caution">
    <text evidence="2">The sequence shown here is derived from an EMBL/GenBank/DDBJ whole genome shotgun (WGS) entry which is preliminary data.</text>
</comment>
<feature type="region of interest" description="Disordered" evidence="1">
    <location>
        <begin position="1092"/>
        <end position="1123"/>
    </location>
</feature>
<feature type="region of interest" description="Disordered" evidence="1">
    <location>
        <begin position="717"/>
        <end position="765"/>
    </location>
</feature>
<sequence length="1663" mass="183176">MERSCETLFSPPSILGDPGTKTVYNACSPETPQLARVPICSVSGGRTARQVSASIVAPEALSSATCILGSPFSSLPPPEDGRRSSHLQEDSYKLLSTRNASESTGIYYHFPPFLPALNLLPHCERFSLPRRGGAGAASVSHSKTEAVCLPSPSSAGLDGKRCSTAACLPGRTALADPARGIENRNSVVRATASSLKEGASKCVSFLRNPHPPSFYPLTPEQAFSQIKEERVLAQSTLPIGLQTSCRGANCLGRGDRTELSPGQENCRRTPHLPGSPAVSGIPGIALAVTHQAQQNCGDSWSAHMTDYERAGSLGTNKFAAEHQPQKREIDEAEDCGLAKDLPRWSVSHQSLRLAPETQGGDVTLSSTEGERLLPLVSFTPSLQQRGEKMWELMKWLTSQKIRGDREFLESFQEASSCFFVKDRFHSPLGREKGRSNTCCTQACLSPPSCTKVPQMTTAGKKLVCLAETTPPLVELSFCRERDANRCRKHRPPVMTVCSPAQGKKQSPREKGLEGGEKEQKKEQMKPSVSTEKTAKREDKADRRRDEGENRTGVLTEGFLLSCAPREHLSKRAAAMKSVSLWRANRGEVRPKGQLKRHCSPLSRIRPSLSSLSPFLTGDCTFAAPLCASPLPSCSPPGQKLREGKRLGPPLSQSDTAGQGLSSPSIRKQTYPFEHEEPEPVFTGLPSPALKCKRGRQRSCVWRAERRRQLEVAVNGEGCTESDDGEQVSLRFSSERKSAGYRTNEVPRRETSDGGGTGSGGECLPAGDFFGHHGQKLWHAKDRRGSDSHEVCYTQGILPKASHSVVRPWTAAARRRKSGDAICTSWQREISKQAKDEKGGFALPDQKKTESHSGHSGNDCVDESTADSGEKFCEDQQVLVEASVLFMKRRQYVKLLDCLSMLSEDHDVLLYEKDSLALLFPSLANRHSLHAFSVRSSSQCSKAFDHRLEKPSLQSLLRCQCITEAQDDCQLFFCPRGVCSVATPLRLPSLPESLPSSLVSSSSPSRPFLKLSKGILSREMDELHSPLSFQSCTSPSPGSDPLACLTQAPFFSMSPSPLPSRSYRALAAYVGPVVSEPPVSSLPLGSRSHSLVKRSCESRRVERKEEEETRQRRKRQSSDPSFHRRNVLSHEFRLRSLRLPAEIAEKLLLPHPDTRAIVDLSRKRNVHHPLHPLVQLYLHLVETETRQGGPEGRMVFGALPVSAQTKSEGHSEKETSSCVQRIFEETELTFRDEELLHDDRYWGRCHRSVDIGSSVNSEGYTKPRGAEDSTAFLRWNRVGKLLTGGNREETVDYWDSAVHGRKGPSVQRVSDRDRRVSVFNTVFPSHLGGVSLLPNWERGICDDMREERLLVVAQGWAEKRKQDLFVDLIDIDLILKDMRVSRESDISRRTLPRTATTKASSGRKEEIEETSRGAEERWSSLSIDMANRQETIEEDVDGGDARRDEQTGALVKGAQVIRKPSCECHHKQKADHSVTISTPSVAPSELVRKRSIGVAKAEADKRTEKFPARVRAEILDTNEKTKEAWRKVRGDEERKMRKTDESFSCVSCYSLAKGKEDADSGRGFVEPTPHTKLHYYSKPESAVWPQLASTGLSGLSTFSPVVSSAASSASSSCSSSFPIFSVSCSPSLSSFVRPCSPSSVKSSARFPLSVPSYASSPHSFFSPR</sequence>
<dbReference type="GeneID" id="94429060"/>
<feature type="compositionally biased region" description="Basic and acidic residues" evidence="1">
    <location>
        <begin position="532"/>
        <end position="549"/>
    </location>
</feature>
<gene>
    <name evidence="2" type="ORF">CSUI_005679</name>
</gene>
<evidence type="ECO:0000313" key="2">
    <source>
        <dbReference type="EMBL" id="PHJ20477.1"/>
    </source>
</evidence>
<feature type="compositionally biased region" description="Basic and acidic residues" evidence="1">
    <location>
        <begin position="1401"/>
        <end position="1417"/>
    </location>
</feature>
<protein>
    <submittedName>
        <fullName evidence="2">Uncharacterized protein</fullName>
    </submittedName>
</protein>
<organism evidence="2 3">
    <name type="scientific">Cystoisospora suis</name>
    <dbReference type="NCBI Taxonomy" id="483139"/>
    <lineage>
        <taxon>Eukaryota</taxon>
        <taxon>Sar</taxon>
        <taxon>Alveolata</taxon>
        <taxon>Apicomplexa</taxon>
        <taxon>Conoidasida</taxon>
        <taxon>Coccidia</taxon>
        <taxon>Eucoccidiorida</taxon>
        <taxon>Eimeriorina</taxon>
        <taxon>Sarcocystidae</taxon>
        <taxon>Cystoisospora</taxon>
    </lineage>
</organism>
<evidence type="ECO:0000256" key="1">
    <source>
        <dbReference type="SAM" id="MobiDB-lite"/>
    </source>
</evidence>
<evidence type="ECO:0000313" key="3">
    <source>
        <dbReference type="Proteomes" id="UP000221165"/>
    </source>
</evidence>
<reference evidence="2 3" key="1">
    <citation type="journal article" date="2017" name="Int. J. Parasitol.">
        <title>The genome of the protozoan parasite Cystoisospora suis and a reverse vaccinology approach to identify vaccine candidates.</title>
        <authorList>
            <person name="Palmieri N."/>
            <person name="Shrestha A."/>
            <person name="Ruttkowski B."/>
            <person name="Beck T."/>
            <person name="Vogl C."/>
            <person name="Tomley F."/>
            <person name="Blake D.P."/>
            <person name="Joachim A."/>
        </authorList>
    </citation>
    <scope>NUCLEOTIDE SEQUENCE [LARGE SCALE GENOMIC DNA]</scope>
    <source>
        <strain evidence="2 3">Wien I</strain>
    </source>
</reference>
<accession>A0A2C6KSX4</accession>
<feature type="compositionally biased region" description="Basic and acidic residues" evidence="1">
    <location>
        <begin position="506"/>
        <end position="524"/>
    </location>
</feature>
<proteinExistence type="predicted"/>
<feature type="compositionally biased region" description="Basic and acidic residues" evidence="1">
    <location>
        <begin position="1093"/>
        <end position="1109"/>
    </location>
</feature>
<feature type="region of interest" description="Disordered" evidence="1">
    <location>
        <begin position="492"/>
        <end position="550"/>
    </location>
</feature>
<keyword evidence="3" id="KW-1185">Reference proteome</keyword>
<dbReference type="RefSeq" id="XP_067922165.1">
    <property type="nucleotide sequence ID" value="XM_068065849.1"/>
</dbReference>
<dbReference type="EMBL" id="MIGC01002743">
    <property type="protein sequence ID" value="PHJ20477.1"/>
    <property type="molecule type" value="Genomic_DNA"/>
</dbReference>
<feature type="region of interest" description="Disordered" evidence="1">
    <location>
        <begin position="1636"/>
        <end position="1663"/>
    </location>
</feature>
<dbReference type="Proteomes" id="UP000221165">
    <property type="component" value="Unassembled WGS sequence"/>
</dbReference>